<keyword evidence="4" id="KW-1185">Reference proteome</keyword>
<dbReference type="Proteomes" id="UP000818624">
    <property type="component" value="Chromosome 6"/>
</dbReference>
<protein>
    <submittedName>
        <fullName evidence="3">Ctf8p and Ctf18p associating protein</fullName>
    </submittedName>
</protein>
<proteinExistence type="inferred from homology"/>
<dbReference type="EMBL" id="CP046239">
    <property type="protein sequence ID" value="WFD49630.1"/>
    <property type="molecule type" value="Genomic_DNA"/>
</dbReference>
<dbReference type="InterPro" id="IPR019128">
    <property type="entry name" value="Dcc1"/>
</dbReference>
<sequence>MDDGVPLVTAAAPRAYCLLEVPPELEAHLVPHADVPPLVLNGRAGDDAALTTPHRTYAVRQVSQSNSLLVCGVERAPAGGVQLRLHTNASDTLECVPTTARVDRLADLLDESAYTGADDDDGAGAGARRYTPHELRSIVQASEAELDDALRAHHVLLLDGHMRRVAPSLVHELLRVLVNQLDILACTPDRVPYAPTLAALQMAARPEVAERLLCDWFCAPPRPTGVPTHVALATADVARFIGISMLRDARRMPLVAFVDAWRAALGALAGEAHLALLHGFFVLDPPPASFAGTGAHAAPPADVAPDALARALTVAYFPHTALPLAPAARFQQLFLARPQWVREELVPFVHALTHAHQSLDALLVKHARASRARWSRTHAAVLLRGEIDAGGAPRAAGSETCTLLQARVRY</sequence>
<organism evidence="3 4">
    <name type="scientific">Malassezia furfur</name>
    <name type="common">Pityriasis versicolor infection agent</name>
    <name type="synonym">Pityrosporum furfur</name>
    <dbReference type="NCBI Taxonomy" id="55194"/>
    <lineage>
        <taxon>Eukaryota</taxon>
        <taxon>Fungi</taxon>
        <taxon>Dikarya</taxon>
        <taxon>Basidiomycota</taxon>
        <taxon>Ustilaginomycotina</taxon>
        <taxon>Malasseziomycetes</taxon>
        <taxon>Malasseziales</taxon>
        <taxon>Malasseziaceae</taxon>
        <taxon>Malassezia</taxon>
    </lineage>
</organism>
<reference evidence="3 4" key="1">
    <citation type="journal article" date="2020" name="Elife">
        <title>Loss of centromere function drives karyotype evolution in closely related Malassezia species.</title>
        <authorList>
            <person name="Sankaranarayanan S.R."/>
            <person name="Ianiri G."/>
            <person name="Coelho M.A."/>
            <person name="Reza M.H."/>
            <person name="Thimmappa B.C."/>
            <person name="Ganguly P."/>
            <person name="Vadnala R.N."/>
            <person name="Sun S."/>
            <person name="Siddharthan R."/>
            <person name="Tellgren-Roth C."/>
            <person name="Dawson T.L."/>
            <person name="Heitman J."/>
            <person name="Sanyal K."/>
        </authorList>
    </citation>
    <scope>NUCLEOTIDE SEQUENCE [LARGE SCALE GENOMIC DNA]</scope>
    <source>
        <strain evidence="3">CBS14141</strain>
    </source>
</reference>
<comment type="similarity">
    <text evidence="1">Belongs to the DCC1 family.</text>
</comment>
<evidence type="ECO:0000256" key="1">
    <source>
        <dbReference type="ARBA" id="ARBA00007017"/>
    </source>
</evidence>
<accession>A0ABY8EVM3</accession>
<dbReference type="PANTHER" id="PTHR13395:SF6">
    <property type="entry name" value="SISTER CHROMATID COHESION PROTEIN DCC1"/>
    <property type="match status" value="1"/>
</dbReference>
<evidence type="ECO:0000313" key="3">
    <source>
        <dbReference type="EMBL" id="WFD49630.1"/>
    </source>
</evidence>
<evidence type="ECO:0000256" key="2">
    <source>
        <dbReference type="ARBA" id="ARBA00022705"/>
    </source>
</evidence>
<name>A0ABY8EVM3_MALFU</name>
<gene>
    <name evidence="3" type="primary">DCC1</name>
    <name evidence="3" type="ORF">GLX27_004314</name>
</gene>
<dbReference type="PANTHER" id="PTHR13395">
    <property type="entry name" value="SISTER CHROMATID COHESION PROTEIN DCC1-RELATED"/>
    <property type="match status" value="1"/>
</dbReference>
<keyword evidence="2" id="KW-0235">DNA replication</keyword>
<evidence type="ECO:0000313" key="4">
    <source>
        <dbReference type="Proteomes" id="UP000818624"/>
    </source>
</evidence>
<dbReference type="Pfam" id="PF09724">
    <property type="entry name" value="Dcc1"/>
    <property type="match status" value="1"/>
</dbReference>